<feature type="compositionally biased region" description="Polar residues" evidence="1">
    <location>
        <begin position="80"/>
        <end position="89"/>
    </location>
</feature>
<feature type="compositionally biased region" description="Pro residues" evidence="1">
    <location>
        <begin position="384"/>
        <end position="393"/>
    </location>
</feature>
<evidence type="ECO:0000259" key="2">
    <source>
        <dbReference type="PROSITE" id="PS00028"/>
    </source>
</evidence>
<comment type="caution">
    <text evidence="3">The sequence shown here is derived from an EMBL/GenBank/DDBJ whole genome shotgun (WGS) entry which is preliminary data.</text>
</comment>
<evidence type="ECO:0000313" key="3">
    <source>
        <dbReference type="EMBL" id="PKS05298.1"/>
    </source>
</evidence>
<feature type="region of interest" description="Disordered" evidence="1">
    <location>
        <begin position="21"/>
        <end position="51"/>
    </location>
</feature>
<accession>A0A2N3MYP3</accession>
<dbReference type="AlphaFoldDB" id="A0A2N3MYP3"/>
<dbReference type="InParanoid" id="A0A2N3MYP3"/>
<dbReference type="EMBL" id="NLAX01001623">
    <property type="protein sequence ID" value="PKS05298.1"/>
    <property type="molecule type" value="Genomic_DNA"/>
</dbReference>
<feature type="domain" description="C2H2-type" evidence="2">
    <location>
        <begin position="319"/>
        <end position="342"/>
    </location>
</feature>
<feature type="compositionally biased region" description="Polar residues" evidence="1">
    <location>
        <begin position="223"/>
        <end position="234"/>
    </location>
</feature>
<feature type="compositionally biased region" description="Polar residues" evidence="1">
    <location>
        <begin position="568"/>
        <end position="585"/>
    </location>
</feature>
<feature type="region of interest" description="Disordered" evidence="1">
    <location>
        <begin position="79"/>
        <end position="174"/>
    </location>
</feature>
<evidence type="ECO:0000256" key="1">
    <source>
        <dbReference type="SAM" id="MobiDB-lite"/>
    </source>
</evidence>
<evidence type="ECO:0000313" key="4">
    <source>
        <dbReference type="Proteomes" id="UP000233524"/>
    </source>
</evidence>
<feature type="compositionally biased region" description="Polar residues" evidence="1">
    <location>
        <begin position="123"/>
        <end position="154"/>
    </location>
</feature>
<reference evidence="3 4" key="1">
    <citation type="journal article" date="2017" name="G3 (Bethesda)">
        <title>First Draft Genome Sequence of the Pathogenic Fungus Lomentospora prolificans (Formerly Scedosporium prolificans).</title>
        <authorList>
            <person name="Luo R."/>
            <person name="Zimin A."/>
            <person name="Workman R."/>
            <person name="Fan Y."/>
            <person name="Pertea G."/>
            <person name="Grossman N."/>
            <person name="Wear M.P."/>
            <person name="Jia B."/>
            <person name="Miller H."/>
            <person name="Casadevall A."/>
            <person name="Timp W."/>
            <person name="Zhang S.X."/>
            <person name="Salzberg S.L."/>
        </authorList>
    </citation>
    <scope>NUCLEOTIDE SEQUENCE [LARGE SCALE GENOMIC DNA]</scope>
    <source>
        <strain evidence="3 4">JHH-5317</strain>
    </source>
</reference>
<feature type="compositionally biased region" description="Polar residues" evidence="1">
    <location>
        <begin position="24"/>
        <end position="34"/>
    </location>
</feature>
<feature type="compositionally biased region" description="Low complexity" evidence="1">
    <location>
        <begin position="155"/>
        <end position="166"/>
    </location>
</feature>
<protein>
    <recommendedName>
        <fullName evidence="2">C2H2-type domain-containing protein</fullName>
    </recommendedName>
</protein>
<gene>
    <name evidence="3" type="ORF">jhhlp_008670</name>
</gene>
<dbReference type="Proteomes" id="UP000233524">
    <property type="component" value="Unassembled WGS sequence"/>
</dbReference>
<proteinExistence type="predicted"/>
<feature type="compositionally biased region" description="Basic and acidic residues" evidence="1">
    <location>
        <begin position="604"/>
        <end position="620"/>
    </location>
</feature>
<feature type="region of interest" description="Disordered" evidence="1">
    <location>
        <begin position="373"/>
        <end position="407"/>
    </location>
</feature>
<organism evidence="3 4">
    <name type="scientific">Lomentospora prolificans</name>
    <dbReference type="NCBI Taxonomy" id="41688"/>
    <lineage>
        <taxon>Eukaryota</taxon>
        <taxon>Fungi</taxon>
        <taxon>Dikarya</taxon>
        <taxon>Ascomycota</taxon>
        <taxon>Pezizomycotina</taxon>
        <taxon>Sordariomycetes</taxon>
        <taxon>Hypocreomycetidae</taxon>
        <taxon>Microascales</taxon>
        <taxon>Microascaceae</taxon>
        <taxon>Lomentospora</taxon>
    </lineage>
</organism>
<name>A0A2N3MYP3_9PEZI</name>
<dbReference type="STRING" id="41688.A0A2N3MYP3"/>
<feature type="region of interest" description="Disordered" evidence="1">
    <location>
        <begin position="223"/>
        <end position="269"/>
    </location>
</feature>
<dbReference type="OrthoDB" id="3545073at2759"/>
<feature type="compositionally biased region" description="Polar residues" evidence="1">
    <location>
        <begin position="41"/>
        <end position="51"/>
    </location>
</feature>
<sequence length="792" mass="85613">MARIADDDEFSELRVLSDLFPDLQQANSKPNSVQKPEASPPTKTTTGPGAQLSTYSHIIDLQRTWMIARRQLREAALSSYELQSSTPQTGAKRLRPDEDGSAASSSKRRILSDQPALDAAGASNPSPSRRASLFKTATTGTLNDMASNRGQQVNSPSTPISSMTPPFVESSKQSRQRAVEKRLGLAVPIINCDSSSDEDMASGITKGLPPSSAPATMPAQQMLSESFNRPSQPRLSMPTTITPVPLPPPYGGAGGSSTRASSAPGTPPVAPRPAAILLSKSKRSYCVWYDENGRAFNTGGALLPDGYKKHGDPERPWICPIFNCSKRFRDLRALGGHFTAGHRGRLLNDNCDGTLSIVGEKWGTSSAIVISQEPRDPKQQLGPPLEPKQPPEVPVASRTSTGQKASSIVTPITPVAVPSPLARQTASHGAEGYSSIPDYLKEVLPKSYDMSIFTITKSWPELSALPRRRSWPRDILDFCPKLVLSTKASTLGLLLYLTGSQTESCEPCRKPRQRSLCIVTDDTFPESLIRLYGKCCAMCFYRHKRWHLPHKCTHGDILDADLVSVTSQGQELTSNPIASRGSSTGLRRIDTETPPAENNFSTGTEDRNQESNEDIPEQHRNAHRLLTLRSSRLDEEATAPSQTTPGTATAAPQNISSTSSVRAAGNVESADILAMEEWEVAPGRIRSQGADAENVVFSNSYLTANQSVQVADGVGFNVIFVKPGGSSRWEADRDTLRICSVSAGKLKVKLDGDVDVHVGPNGMFKILPGTTCVVENRLYLDAVLHITTLHMG</sequence>
<dbReference type="VEuPathDB" id="FungiDB:jhhlp_008670"/>
<keyword evidence="4" id="KW-1185">Reference proteome</keyword>
<dbReference type="InterPro" id="IPR013087">
    <property type="entry name" value="Znf_C2H2_type"/>
</dbReference>
<dbReference type="PROSITE" id="PS00028">
    <property type="entry name" value="ZINC_FINGER_C2H2_1"/>
    <property type="match status" value="1"/>
</dbReference>
<feature type="compositionally biased region" description="Low complexity" evidence="1">
    <location>
        <begin position="638"/>
        <end position="652"/>
    </location>
</feature>
<feature type="compositionally biased region" description="Polar residues" evidence="1">
    <location>
        <begin position="397"/>
        <end position="407"/>
    </location>
</feature>
<feature type="region of interest" description="Disordered" evidence="1">
    <location>
        <begin position="568"/>
        <end position="662"/>
    </location>
</feature>